<reference evidence="1 2" key="1">
    <citation type="submission" date="2015-09" db="EMBL/GenBank/DDBJ databases">
        <authorList>
            <consortium name="Pathogen Informatics"/>
        </authorList>
    </citation>
    <scope>NUCLEOTIDE SEQUENCE [LARGE SCALE GENOMIC DNA]</scope>
    <source>
        <strain evidence="1 2">2789STDY5834841</strain>
    </source>
</reference>
<dbReference type="Proteomes" id="UP000095787">
    <property type="component" value="Unassembled WGS sequence"/>
</dbReference>
<dbReference type="SUPFAM" id="SSF56726">
    <property type="entry name" value="DNA topoisomerase IV, alpha subunit"/>
    <property type="match status" value="1"/>
</dbReference>
<dbReference type="GO" id="GO:0003677">
    <property type="term" value="F:DNA binding"/>
    <property type="evidence" value="ECO:0007669"/>
    <property type="project" value="InterPro"/>
</dbReference>
<dbReference type="InterPro" id="IPR024466">
    <property type="entry name" value="CHP02679_N"/>
</dbReference>
<dbReference type="Pfam" id="PF11796">
    <property type="entry name" value="DUF3323"/>
    <property type="match status" value="1"/>
</dbReference>
<name>A0A174F0K8_9FIRM</name>
<dbReference type="InterPro" id="IPR036078">
    <property type="entry name" value="Spo11/TopoVI_A_sf"/>
</dbReference>
<dbReference type="AlphaFoldDB" id="A0A174F0K8"/>
<accession>A0A174F0K8</accession>
<evidence type="ECO:0000313" key="1">
    <source>
        <dbReference type="EMBL" id="CUO43241.1"/>
    </source>
</evidence>
<dbReference type="InterPro" id="IPR024465">
    <property type="entry name" value="DUF2399"/>
</dbReference>
<dbReference type="EMBL" id="CYZO01000048">
    <property type="protein sequence ID" value="CUO43241.1"/>
    <property type="molecule type" value="Genomic_DNA"/>
</dbReference>
<proteinExistence type="predicted"/>
<organism evidence="1 2">
    <name type="scientific">[Ruminococcus] torques</name>
    <dbReference type="NCBI Taxonomy" id="33039"/>
    <lineage>
        <taxon>Bacteria</taxon>
        <taxon>Bacillati</taxon>
        <taxon>Bacillota</taxon>
        <taxon>Clostridia</taxon>
        <taxon>Lachnospirales</taxon>
        <taxon>Lachnospiraceae</taxon>
        <taxon>Mediterraneibacter</taxon>
    </lineage>
</organism>
<dbReference type="GO" id="GO:0005694">
    <property type="term" value="C:chromosome"/>
    <property type="evidence" value="ECO:0007669"/>
    <property type="project" value="InterPro"/>
</dbReference>
<dbReference type="RefSeq" id="WP_009243718.1">
    <property type="nucleotide sequence ID" value="NZ_AP028249.1"/>
</dbReference>
<protein>
    <submittedName>
        <fullName evidence="1">Protein of uncharacterized function N-terminus (DUF3323)</fullName>
    </submittedName>
</protein>
<dbReference type="Pfam" id="PF09664">
    <property type="entry name" value="DUF2399"/>
    <property type="match status" value="1"/>
</dbReference>
<sequence>MDKTETNDLLEECMLYFKARPVYKKLFLKMRDKYAGLGHFGGTAMLTSLSREEKSQLGGFFQRDYTSNKTITISADLMKKCLESSKFAGLTWELILETYFGEPLQVKKEIELAESKRREDYFAEILESISDESGREWLRSILEEKKEGYLLITQLYKESPEELRSILTYVTTGIAKLKVFQDKKQKELLAVFSANVTGNPHYFDEGKTGEKLLFNYLGERNFDLKQEGLSRAEYKNRIYYEAGILKDEVSNDALAYGIHGWKPDGGLHEGIEGFLENREPVKLTLQTIGRLEKVCGQSSQVYVVENPAVFSVLIREYPQRTVICGNGQLRLAVLILMDKFSCDTVFWYAGDFDPEGLLIAQKLKIRYGERLKLWKYEADLYETYLSEVELSDRRMKKLEQVSVQELQEIREAMYKKRRSAYQESMMEALRK</sequence>
<gene>
    <name evidence="1" type="ORF">ERS852456_02545</name>
</gene>
<evidence type="ECO:0000313" key="2">
    <source>
        <dbReference type="Proteomes" id="UP000095787"/>
    </source>
</evidence>